<dbReference type="AlphaFoldDB" id="A0A3P6U3U2"/>
<name>A0A3P6U3U2_DIBLA</name>
<organism evidence="2 3">
    <name type="scientific">Dibothriocephalus latus</name>
    <name type="common">Fish tapeworm</name>
    <name type="synonym">Diphyllobothrium latum</name>
    <dbReference type="NCBI Taxonomy" id="60516"/>
    <lineage>
        <taxon>Eukaryota</taxon>
        <taxon>Metazoa</taxon>
        <taxon>Spiralia</taxon>
        <taxon>Lophotrochozoa</taxon>
        <taxon>Platyhelminthes</taxon>
        <taxon>Cestoda</taxon>
        <taxon>Eucestoda</taxon>
        <taxon>Diphyllobothriidea</taxon>
        <taxon>Diphyllobothriidae</taxon>
        <taxon>Dibothriocephalus</taxon>
    </lineage>
</organism>
<proteinExistence type="predicted"/>
<reference evidence="2 3" key="1">
    <citation type="submission" date="2018-11" db="EMBL/GenBank/DDBJ databases">
        <authorList>
            <consortium name="Pathogen Informatics"/>
        </authorList>
    </citation>
    <scope>NUCLEOTIDE SEQUENCE [LARGE SCALE GENOMIC DNA]</scope>
</reference>
<dbReference type="Proteomes" id="UP000281553">
    <property type="component" value="Unassembled WGS sequence"/>
</dbReference>
<dbReference type="OrthoDB" id="983542at2759"/>
<evidence type="ECO:0000313" key="3">
    <source>
        <dbReference type="Proteomes" id="UP000281553"/>
    </source>
</evidence>
<feature type="region of interest" description="Disordered" evidence="1">
    <location>
        <begin position="79"/>
        <end position="112"/>
    </location>
</feature>
<protein>
    <submittedName>
        <fullName evidence="2">Uncharacterized protein</fullName>
    </submittedName>
</protein>
<sequence length="145" mass="15905">MSPLVDILPRKQRVKRSPLAGDENRIQPLELTANLESSMRGDDQVESGCSTETLVSMRSQSGSREDVSKNNEGRIEVQEVDDENESHFQGKSTAVMRSPKKMGNSKPQDGSILTREHSSAVKHLTNVAEGKKKVTADCSFAFNTG</sequence>
<gene>
    <name evidence="2" type="ORF">DILT_LOCUS3760</name>
</gene>
<evidence type="ECO:0000256" key="1">
    <source>
        <dbReference type="SAM" id="MobiDB-lite"/>
    </source>
</evidence>
<keyword evidence="3" id="KW-1185">Reference proteome</keyword>
<dbReference type="EMBL" id="UYRU01044216">
    <property type="protein sequence ID" value="VDK85810.1"/>
    <property type="molecule type" value="Genomic_DNA"/>
</dbReference>
<accession>A0A3P6U3U2</accession>
<evidence type="ECO:0000313" key="2">
    <source>
        <dbReference type="EMBL" id="VDK85810.1"/>
    </source>
</evidence>